<reference evidence="3 4" key="1">
    <citation type="journal article" date="2016" name="Nat. Commun.">
        <title>Thousands of microbial genomes shed light on interconnected biogeochemical processes in an aquifer system.</title>
        <authorList>
            <person name="Anantharaman K."/>
            <person name="Brown C.T."/>
            <person name="Hug L.A."/>
            <person name="Sharon I."/>
            <person name="Castelle C.J."/>
            <person name="Probst A.J."/>
            <person name="Thomas B.C."/>
            <person name="Singh A."/>
            <person name="Wilkins M.J."/>
            <person name="Karaoz U."/>
            <person name="Brodie E.L."/>
            <person name="Williams K.H."/>
            <person name="Hubbard S.S."/>
            <person name="Banfield J.F."/>
        </authorList>
    </citation>
    <scope>NUCLEOTIDE SEQUENCE [LARGE SCALE GENOMIC DNA]</scope>
</reference>
<dbReference type="InterPro" id="IPR036291">
    <property type="entry name" value="NAD(P)-bd_dom_sf"/>
</dbReference>
<evidence type="ECO:0000259" key="2">
    <source>
        <dbReference type="Pfam" id="PF01370"/>
    </source>
</evidence>
<evidence type="ECO:0000313" key="4">
    <source>
        <dbReference type="Proteomes" id="UP000177942"/>
    </source>
</evidence>
<protein>
    <recommendedName>
        <fullName evidence="2">NAD-dependent epimerase/dehydratase domain-containing protein</fullName>
    </recommendedName>
</protein>
<comment type="caution">
    <text evidence="3">The sequence shown here is derived from an EMBL/GenBank/DDBJ whole genome shotgun (WGS) entry which is preliminary data.</text>
</comment>
<feature type="domain" description="NAD-dependent epimerase/dehydratase" evidence="2">
    <location>
        <begin position="5"/>
        <end position="160"/>
    </location>
</feature>
<gene>
    <name evidence="3" type="ORF">A3A16_02750</name>
</gene>
<dbReference type="SUPFAM" id="SSF51735">
    <property type="entry name" value="NAD(P)-binding Rossmann-fold domains"/>
    <property type="match status" value="1"/>
</dbReference>
<dbReference type="PANTHER" id="PTHR43000">
    <property type="entry name" value="DTDP-D-GLUCOSE 4,6-DEHYDRATASE-RELATED"/>
    <property type="match status" value="1"/>
</dbReference>
<dbReference type="Proteomes" id="UP000177942">
    <property type="component" value="Unassembled WGS sequence"/>
</dbReference>
<dbReference type="Gene3D" id="3.40.50.720">
    <property type="entry name" value="NAD(P)-binding Rossmann-like Domain"/>
    <property type="match status" value="1"/>
</dbReference>
<dbReference type="InterPro" id="IPR001509">
    <property type="entry name" value="Epimerase_deHydtase"/>
</dbReference>
<name>A0A1G1ZL82_9BACT</name>
<dbReference type="STRING" id="1798407.A3A16_02750"/>
<dbReference type="Pfam" id="PF01370">
    <property type="entry name" value="Epimerase"/>
    <property type="match status" value="2"/>
</dbReference>
<dbReference type="EMBL" id="MHJJ01000011">
    <property type="protein sequence ID" value="OGY65342.1"/>
    <property type="molecule type" value="Genomic_DNA"/>
</dbReference>
<sequence length="361" mass="41032">MKKQILITGGAGFIGSHTADALTKKGYRIRILDNLLSAVHNNTWPEYVRGRGYELIKGDVRKKKDWVRALRGVSYVYHFAAYQDQRPDFSVFFTTNTVSTALLYEIIVEKKLPIKKVILASSQFVYGDGMYRCAHTGETFFPELRSVHALQKKSWEILCSHKAPAMPIPFREDQRVTPTNSYGLSKHALEEAALRLGKTYGIPTVLMRYSIVQGPRQSPRNLYSGALRIFCVQALTGKPITVYEDGKQKRDFVNIEDVVAANIVVLNNPKADFKVFNVGGGRGILVLDFAKLVKKITDSASPIIVSGFRRTDTRHAISNISKLEKLHWKPRFGPEKSIRDYIDWLRTFKTKKSFHIPKTFF</sequence>
<feature type="domain" description="NAD-dependent epimerase/dehydratase" evidence="2">
    <location>
        <begin position="168"/>
        <end position="279"/>
    </location>
</feature>
<evidence type="ECO:0000313" key="3">
    <source>
        <dbReference type="EMBL" id="OGY65342.1"/>
    </source>
</evidence>
<proteinExistence type="inferred from homology"/>
<comment type="similarity">
    <text evidence="1">Belongs to the NAD(P)-dependent epimerase/dehydratase family.</text>
</comment>
<organism evidence="3 4">
    <name type="scientific">Candidatus Harrisonbacteria bacterium RIFCSPLOWO2_01_FULL_44_18</name>
    <dbReference type="NCBI Taxonomy" id="1798407"/>
    <lineage>
        <taxon>Bacteria</taxon>
        <taxon>Candidatus Harrisoniibacteriota</taxon>
    </lineage>
</organism>
<dbReference type="AlphaFoldDB" id="A0A1G1ZL82"/>
<accession>A0A1G1ZL82</accession>
<evidence type="ECO:0000256" key="1">
    <source>
        <dbReference type="ARBA" id="ARBA00007637"/>
    </source>
</evidence>